<dbReference type="InterPro" id="IPR017850">
    <property type="entry name" value="Alkaline_phosphatase_core_sf"/>
</dbReference>
<dbReference type="EMBL" id="CP020121">
    <property type="protein sequence ID" value="AQZ99305.1"/>
    <property type="molecule type" value="Genomic_DNA"/>
</dbReference>
<evidence type="ECO:0000313" key="2">
    <source>
        <dbReference type="EMBL" id="AQZ99305.1"/>
    </source>
</evidence>
<protein>
    <submittedName>
        <fullName evidence="2">Cellulose biosynthesis protein BcsG</fullName>
    </submittedName>
</protein>
<dbReference type="GeneID" id="83040549"/>
<dbReference type="NCBIfam" id="TIGR03368">
    <property type="entry name" value="cellulose_yhjU"/>
    <property type="match status" value="1"/>
</dbReference>
<reference evidence="2 3" key="1">
    <citation type="submission" date="2017-03" db="EMBL/GenBank/DDBJ databases">
        <title>Rapid Whole Genome Sequencing of Comamonas kerstersii Causing Continuous ambulatory Peritoneal Dialysis-Associated Peritonitis.</title>
        <authorList>
            <person name="Zheng B."/>
        </authorList>
    </citation>
    <scope>NUCLEOTIDE SEQUENCE [LARGE SCALE GENOMIC DNA]</scope>
    <source>
        <strain evidence="2 3">8943</strain>
    </source>
</reference>
<keyword evidence="1" id="KW-0472">Membrane</keyword>
<dbReference type="Proteomes" id="UP000242792">
    <property type="component" value="Chromosome"/>
</dbReference>
<dbReference type="OrthoDB" id="6965261at2"/>
<dbReference type="InterPro" id="IPR017744">
    <property type="entry name" value="BcsG"/>
</dbReference>
<dbReference type="RefSeq" id="WP_080025282.1">
    <property type="nucleotide sequence ID" value="NZ_CP020121.1"/>
</dbReference>
<name>A0A1V0BH91_9BURK</name>
<feature type="transmembrane region" description="Helical" evidence="1">
    <location>
        <begin position="6"/>
        <end position="36"/>
    </location>
</feature>
<accession>A0A1V0BH91</accession>
<feature type="transmembrane region" description="Helical" evidence="1">
    <location>
        <begin position="48"/>
        <end position="69"/>
    </location>
</feature>
<keyword evidence="1" id="KW-0812">Transmembrane</keyword>
<organism evidence="2 3">
    <name type="scientific">Comamonas kerstersii</name>
    <dbReference type="NCBI Taxonomy" id="225992"/>
    <lineage>
        <taxon>Bacteria</taxon>
        <taxon>Pseudomonadati</taxon>
        <taxon>Pseudomonadota</taxon>
        <taxon>Betaproteobacteria</taxon>
        <taxon>Burkholderiales</taxon>
        <taxon>Comamonadaceae</taxon>
        <taxon>Comamonas</taxon>
    </lineage>
</organism>
<feature type="transmembrane region" description="Helical" evidence="1">
    <location>
        <begin position="118"/>
        <end position="134"/>
    </location>
</feature>
<keyword evidence="1" id="KW-1133">Transmembrane helix</keyword>
<sequence length="521" mass="58824">MSFWSLYFLATIVLHHLGYLKVQLGWNVLLAVYVYWPIKSKNLRRLRLIIGSLAALFLLWCESPLPHPVYAFQQLKLLSGFSLEYLLELAARMVNYYILLAILICVIVYIVLGRRVRFASFVWLGFLSILLWHNDPEPQNFAAQRANTEHTEHDETLLIEPTSISASNTQLENFFDKERLKHLSFNNSSVKNFDVILLHVCSLSWDDLAFIQLSDHPFISKANIIFKQFNTATSYSGPASLRVLHGNCGQQKHSDLYSSSDASCFVFPSLETAGFQTHALLNHDGKFDNFGKELEDRGGLRGKLELPSGPGATLRSFDNSLIYGDYDVLSKWHAENIKPNSKPSALYYNSITMHDGVRSISSTDRDSLNTYLPRANKMLDDFEHFKQNVEASGRPTIMVLVPEHGANLRGDAMQIAGLREIPSPNITLGPALVYVINAPSIPKYPVVVNEMMSYFDLYTLLDDMLTNSPFTASTTPLSSRIQKLAGTQFVSESASATIMQTNDQRFWVRPSGSNTWVQYNN</sequence>
<dbReference type="AlphaFoldDB" id="A0A1V0BH91"/>
<dbReference type="Gene3D" id="3.40.720.10">
    <property type="entry name" value="Alkaline Phosphatase, subunit A"/>
    <property type="match status" value="1"/>
</dbReference>
<evidence type="ECO:0000313" key="3">
    <source>
        <dbReference type="Proteomes" id="UP000242792"/>
    </source>
</evidence>
<evidence type="ECO:0000256" key="1">
    <source>
        <dbReference type="SAM" id="Phobius"/>
    </source>
</evidence>
<feature type="transmembrane region" description="Helical" evidence="1">
    <location>
        <begin position="89"/>
        <end position="111"/>
    </location>
</feature>
<proteinExistence type="predicted"/>
<gene>
    <name evidence="2" type="ORF">B5M06_14650</name>
</gene>
<dbReference type="KEGG" id="cke:B5M06_14650"/>
<dbReference type="Pfam" id="PF11658">
    <property type="entry name" value="CBP_BcsG"/>
    <property type="match status" value="1"/>
</dbReference>